<evidence type="ECO:0000256" key="1">
    <source>
        <dbReference type="SAM" id="MobiDB-lite"/>
    </source>
</evidence>
<comment type="caution">
    <text evidence="3">The sequence shown here is derived from an EMBL/GenBank/DDBJ whole genome shotgun (WGS) entry which is preliminary data.</text>
</comment>
<keyword evidence="2" id="KW-0812">Transmembrane</keyword>
<protein>
    <submittedName>
        <fullName evidence="3">Uncharacterized protein</fullName>
    </submittedName>
</protein>
<evidence type="ECO:0000256" key="2">
    <source>
        <dbReference type="SAM" id="Phobius"/>
    </source>
</evidence>
<accession>A0ABV4IC02</accession>
<keyword evidence="4" id="KW-1185">Reference proteome</keyword>
<proteinExistence type="predicted"/>
<evidence type="ECO:0000313" key="3">
    <source>
        <dbReference type="EMBL" id="MEZ2739370.1"/>
    </source>
</evidence>
<feature type="region of interest" description="Disordered" evidence="1">
    <location>
        <begin position="114"/>
        <end position="136"/>
    </location>
</feature>
<evidence type="ECO:0000313" key="4">
    <source>
        <dbReference type="Proteomes" id="UP001567350"/>
    </source>
</evidence>
<dbReference type="RefSeq" id="WP_370891780.1">
    <property type="nucleotide sequence ID" value="NZ_JBGJLR010000006.1"/>
</dbReference>
<keyword evidence="2" id="KW-0472">Membrane</keyword>
<dbReference type="EMBL" id="JBGJLR010000006">
    <property type="protein sequence ID" value="MEZ2739370.1"/>
    <property type="molecule type" value="Genomic_DNA"/>
</dbReference>
<gene>
    <name evidence="3" type="ORF">ACBP88_07810</name>
</gene>
<organism evidence="3 4">
    <name type="scientific">Comamonas jiangduensis</name>
    <dbReference type="NCBI Taxonomy" id="1194168"/>
    <lineage>
        <taxon>Bacteria</taxon>
        <taxon>Pseudomonadati</taxon>
        <taxon>Pseudomonadota</taxon>
        <taxon>Betaproteobacteria</taxon>
        <taxon>Burkholderiales</taxon>
        <taxon>Comamonadaceae</taxon>
        <taxon>Comamonas</taxon>
    </lineage>
</organism>
<sequence length="188" mass="19868">MALLPAAPSRKLKLFAVARPNYSDYNGPPDGDYVRYVEGLVAWSEQEQERQRLKALGAKGHVPASAPPDSEWGHAPSKSAAAASVTTNAYAQPGGVETAVDRLKRKAQAQAVKLQQQANSATKAQTTAAGTTQKPQKKAVAPPSWVLFIGALIAVAIFASDWLPIAIVAFAAINLVRAVRKASRAGRS</sequence>
<feature type="region of interest" description="Disordered" evidence="1">
    <location>
        <begin position="58"/>
        <end position="78"/>
    </location>
</feature>
<reference evidence="3 4" key="1">
    <citation type="submission" date="2024-08" db="EMBL/GenBank/DDBJ databases">
        <authorList>
            <person name="Feng Z."/>
            <person name="Ronholm J."/>
        </authorList>
    </citation>
    <scope>NUCLEOTIDE SEQUENCE [LARGE SCALE GENOMIC DNA]</scope>
    <source>
        <strain evidence="3 4">4-AB0-8</strain>
    </source>
</reference>
<keyword evidence="2" id="KW-1133">Transmembrane helix</keyword>
<feature type="compositionally biased region" description="Low complexity" evidence="1">
    <location>
        <begin position="114"/>
        <end position="134"/>
    </location>
</feature>
<feature type="transmembrane region" description="Helical" evidence="2">
    <location>
        <begin position="145"/>
        <end position="176"/>
    </location>
</feature>
<name>A0ABV4IC02_9BURK</name>
<dbReference type="Proteomes" id="UP001567350">
    <property type="component" value="Unassembled WGS sequence"/>
</dbReference>